<keyword evidence="2" id="KW-1185">Reference proteome</keyword>
<dbReference type="Proteomes" id="UP000011591">
    <property type="component" value="Unassembled WGS sequence"/>
</dbReference>
<evidence type="ECO:0000313" key="1">
    <source>
        <dbReference type="EMBL" id="ELY97711.1"/>
    </source>
</evidence>
<accession>M0AH59</accession>
<comment type="caution">
    <text evidence="1">The sequence shown here is derived from an EMBL/GenBank/DDBJ whole genome shotgun (WGS) entry which is preliminary data.</text>
</comment>
<sequence>MERKKRWCSGSKLPALLLDSGVCKPRSPADITRIGSDCNVGLRIDHVGEKRRLRVAVLITTDHKNRVDVLLNGVDQLRCSCVHYTWFPVQRSVLVRPDEISRAGLFRLLPPSTSLVSLPEFSEFPLAEY</sequence>
<evidence type="ECO:0000313" key="2">
    <source>
        <dbReference type="Proteomes" id="UP000011591"/>
    </source>
</evidence>
<reference evidence="1 2" key="1">
    <citation type="journal article" date="2014" name="PLoS Genet.">
        <title>Phylogenetically driven sequencing of extremely halophilic archaea reveals strategies for static and dynamic osmo-response.</title>
        <authorList>
            <person name="Becker E.A."/>
            <person name="Seitzer P.M."/>
            <person name="Tritt A."/>
            <person name="Larsen D."/>
            <person name="Krusor M."/>
            <person name="Yao A.I."/>
            <person name="Wu D."/>
            <person name="Madern D."/>
            <person name="Eisen J.A."/>
            <person name="Darling A.E."/>
            <person name="Facciotti M.T."/>
        </authorList>
    </citation>
    <scope>NUCLEOTIDE SEQUENCE [LARGE SCALE GENOMIC DNA]</scope>
    <source>
        <strain evidence="1 2">DSM 13077</strain>
    </source>
</reference>
<protein>
    <submittedName>
        <fullName evidence="1">Uncharacterized protein</fullName>
    </submittedName>
</protein>
<dbReference type="AlphaFoldDB" id="M0AH59"/>
<dbReference type="EMBL" id="AOIP01000065">
    <property type="protein sequence ID" value="ELY97711.1"/>
    <property type="molecule type" value="Genomic_DNA"/>
</dbReference>
<organism evidence="1 2">
    <name type="scientific">Natrialba aegyptia DSM 13077</name>
    <dbReference type="NCBI Taxonomy" id="1227491"/>
    <lineage>
        <taxon>Archaea</taxon>
        <taxon>Methanobacteriati</taxon>
        <taxon>Methanobacteriota</taxon>
        <taxon>Stenosarchaea group</taxon>
        <taxon>Halobacteria</taxon>
        <taxon>Halobacteriales</taxon>
        <taxon>Natrialbaceae</taxon>
        <taxon>Natrialba</taxon>
    </lineage>
</organism>
<gene>
    <name evidence="1" type="ORF">C480_22259</name>
</gene>
<name>M0AH59_9EURY</name>
<proteinExistence type="predicted"/>